<reference evidence="11 12" key="1">
    <citation type="submission" date="2016-01" db="EMBL/GenBank/DDBJ databases">
        <title>The new phylogeny of the genus Mycobacterium.</title>
        <authorList>
            <person name="Tarcisio F."/>
            <person name="Conor M."/>
            <person name="Antonella G."/>
            <person name="Elisabetta G."/>
            <person name="Giulia F.S."/>
            <person name="Sara T."/>
            <person name="Anna F."/>
            <person name="Clotilde B."/>
            <person name="Roberto B."/>
            <person name="Veronica D.S."/>
            <person name="Fabio R."/>
            <person name="Monica P."/>
            <person name="Olivier J."/>
            <person name="Enrico T."/>
            <person name="Nicola S."/>
        </authorList>
    </citation>
    <scope>NUCLEOTIDE SEQUENCE [LARGE SCALE GENOMIC DNA]</scope>
    <source>
        <strain evidence="11 12">DSM 45541</strain>
    </source>
</reference>
<feature type="domain" description="L,D-TPase catalytic" evidence="9">
    <location>
        <begin position="252"/>
        <end position="387"/>
    </location>
</feature>
<dbReference type="GO" id="GO:0071972">
    <property type="term" value="F:peptidoglycan L,D-transpeptidase activity"/>
    <property type="evidence" value="ECO:0007669"/>
    <property type="project" value="TreeGrafter"/>
</dbReference>
<comment type="pathway">
    <text evidence="1 7">Cell wall biogenesis; peptidoglycan biosynthesis.</text>
</comment>
<dbReference type="UniPathway" id="UPA00219"/>
<dbReference type="InterPro" id="IPR050979">
    <property type="entry name" value="LD-transpeptidase"/>
</dbReference>
<dbReference type="InterPro" id="IPR041280">
    <property type="entry name" value="Big_10"/>
</dbReference>
<dbReference type="Pfam" id="PF17964">
    <property type="entry name" value="Big_10"/>
    <property type="match status" value="1"/>
</dbReference>
<dbReference type="Gene3D" id="2.40.440.10">
    <property type="entry name" value="L,D-transpeptidase catalytic domain-like"/>
    <property type="match status" value="1"/>
</dbReference>
<dbReference type="CDD" id="cd13432">
    <property type="entry name" value="LDT_IgD_like_2"/>
    <property type="match status" value="1"/>
</dbReference>
<feature type="active site" description="Proton donor/acceptor" evidence="7">
    <location>
        <position position="345"/>
    </location>
</feature>
<evidence type="ECO:0000313" key="12">
    <source>
        <dbReference type="Proteomes" id="UP000193622"/>
    </source>
</evidence>
<feature type="chain" id="PRO_5039355606" evidence="8">
    <location>
        <begin position="23"/>
        <end position="417"/>
    </location>
</feature>
<evidence type="ECO:0000256" key="6">
    <source>
        <dbReference type="ARBA" id="ARBA00023316"/>
    </source>
</evidence>
<keyword evidence="5" id="KW-0012">Acyltransferase</keyword>
<evidence type="ECO:0000313" key="10">
    <source>
        <dbReference type="EMBL" id="MCZ0728516.1"/>
    </source>
</evidence>
<evidence type="ECO:0000313" key="13">
    <source>
        <dbReference type="Proteomes" id="UP001084650"/>
    </source>
</evidence>
<dbReference type="GO" id="GO:0071555">
    <property type="term" value="P:cell wall organization"/>
    <property type="evidence" value="ECO:0007669"/>
    <property type="project" value="UniProtKB-UniRule"/>
</dbReference>
<dbReference type="Gene3D" id="2.60.40.3710">
    <property type="match status" value="1"/>
</dbReference>
<dbReference type="RefSeq" id="WP_085175074.1">
    <property type="nucleotide sequence ID" value="NZ_JAPQYE010000004.1"/>
</dbReference>
<dbReference type="SUPFAM" id="SSF141523">
    <property type="entry name" value="L,D-transpeptidase catalytic domain-like"/>
    <property type="match status" value="1"/>
</dbReference>
<keyword evidence="3 7" id="KW-0133">Cell shape</keyword>
<feature type="signal peptide" evidence="8">
    <location>
        <begin position="1"/>
        <end position="22"/>
    </location>
</feature>
<dbReference type="AlphaFoldDB" id="A0A1X1WMA3"/>
<dbReference type="Proteomes" id="UP001084650">
    <property type="component" value="Unassembled WGS sequence"/>
</dbReference>
<dbReference type="GO" id="GO:0005576">
    <property type="term" value="C:extracellular region"/>
    <property type="evidence" value="ECO:0007669"/>
    <property type="project" value="TreeGrafter"/>
</dbReference>
<evidence type="ECO:0000256" key="1">
    <source>
        <dbReference type="ARBA" id="ARBA00004752"/>
    </source>
</evidence>
<accession>A0A1X1WMA3</accession>
<evidence type="ECO:0000256" key="8">
    <source>
        <dbReference type="SAM" id="SignalP"/>
    </source>
</evidence>
<evidence type="ECO:0000256" key="3">
    <source>
        <dbReference type="ARBA" id="ARBA00022960"/>
    </source>
</evidence>
<evidence type="ECO:0000256" key="5">
    <source>
        <dbReference type="ARBA" id="ARBA00023315"/>
    </source>
</evidence>
<evidence type="ECO:0000313" key="11">
    <source>
        <dbReference type="EMBL" id="ORV87668.1"/>
    </source>
</evidence>
<feature type="active site" description="Nucleophile" evidence="7">
    <location>
        <position position="363"/>
    </location>
</feature>
<dbReference type="Pfam" id="PF03734">
    <property type="entry name" value="YkuD"/>
    <property type="match status" value="1"/>
</dbReference>
<dbReference type="InterPro" id="IPR005490">
    <property type="entry name" value="LD_TPept_cat_dom"/>
</dbReference>
<evidence type="ECO:0000256" key="2">
    <source>
        <dbReference type="ARBA" id="ARBA00022679"/>
    </source>
</evidence>
<dbReference type="GO" id="GO:0016746">
    <property type="term" value="F:acyltransferase activity"/>
    <property type="evidence" value="ECO:0007669"/>
    <property type="project" value="UniProtKB-KW"/>
</dbReference>
<dbReference type="EMBL" id="JAPQYE010000004">
    <property type="protein sequence ID" value="MCZ0728516.1"/>
    <property type="molecule type" value="Genomic_DNA"/>
</dbReference>
<dbReference type="GO" id="GO:0018104">
    <property type="term" value="P:peptidoglycan-protein cross-linking"/>
    <property type="evidence" value="ECO:0007669"/>
    <property type="project" value="TreeGrafter"/>
</dbReference>
<organism evidence="11 12">
    <name type="scientific">Mycolicibacterium iranicum</name>
    <name type="common">Mycobacterium iranicum</name>
    <dbReference type="NCBI Taxonomy" id="912594"/>
    <lineage>
        <taxon>Bacteria</taxon>
        <taxon>Bacillati</taxon>
        <taxon>Actinomycetota</taxon>
        <taxon>Actinomycetes</taxon>
        <taxon>Mycobacteriales</taxon>
        <taxon>Mycobacteriaceae</taxon>
        <taxon>Mycolicibacterium</taxon>
    </lineage>
</organism>
<keyword evidence="8" id="KW-0732">Signal</keyword>
<dbReference type="Gene3D" id="2.60.40.3780">
    <property type="match status" value="1"/>
</dbReference>
<evidence type="ECO:0000259" key="9">
    <source>
        <dbReference type="PROSITE" id="PS52029"/>
    </source>
</evidence>
<protein>
    <submittedName>
        <fullName evidence="10">Ig-like domain-containing protein</fullName>
    </submittedName>
</protein>
<dbReference type="PROSITE" id="PS52029">
    <property type="entry name" value="LD_TPASE"/>
    <property type="match status" value="1"/>
</dbReference>
<keyword evidence="2" id="KW-0808">Transferase</keyword>
<dbReference type="PANTHER" id="PTHR30582">
    <property type="entry name" value="L,D-TRANSPEPTIDASE"/>
    <property type="match status" value="1"/>
</dbReference>
<keyword evidence="4 7" id="KW-0573">Peptidoglycan synthesis</keyword>
<dbReference type="PANTHER" id="PTHR30582:SF2">
    <property type="entry name" value="L,D-TRANSPEPTIDASE YCIB-RELATED"/>
    <property type="match status" value="1"/>
</dbReference>
<name>A0A1X1WMA3_MYCIR</name>
<sequence>MTTPRRSRLAILFGVVSVSLLVATQSGSPAKEQKAATIAASAESVAAPPEPARLTIRTEGDEHGVSPVGSVRVTAASGTLTDVRMTNELGRQVRGSMGPDGREWTPAEPLGYGRTYTLHATGVGTDSTVASEISRFSTVTPTNQTRVSLYGTSGAELADGATYGVGMVVVARFDQDIPDRAAAERQLKVTTTPQVEGSWYWVNDRKAHWRPREYYPPGTQVTVDAGIYGADLGDGLYGREDNRVSFRIGDSRVAIADDATKQVRVYLNGELIRTMPTSMGRGGTETVNGKTIAFWTQPGTYTVMEKEKSVVMDSSTYGLPVGASSGYRLTVANAVRISPDGIYLHELASTVWAQGNTNVSAGCLNLSPEHAKWYFDFAQPGDVVEVRNTGGEPLQQWQNGDWSLTWDQWTQGSALRS</sequence>
<keyword evidence="13" id="KW-1185">Reference proteome</keyword>
<evidence type="ECO:0000256" key="4">
    <source>
        <dbReference type="ARBA" id="ARBA00022984"/>
    </source>
</evidence>
<proteinExistence type="predicted"/>
<comment type="caution">
    <text evidence="11">The sequence shown here is derived from an EMBL/GenBank/DDBJ whole genome shotgun (WGS) entry which is preliminary data.</text>
</comment>
<dbReference type="InterPro" id="IPR038063">
    <property type="entry name" value="Transpep_catalytic_dom"/>
</dbReference>
<dbReference type="EMBL" id="LQPC01000030">
    <property type="protein sequence ID" value="ORV87668.1"/>
    <property type="molecule type" value="Genomic_DNA"/>
</dbReference>
<reference evidence="10" key="2">
    <citation type="submission" date="2022-12" db="EMBL/GenBank/DDBJ databases">
        <title>Whole genome sequence of Mycolicibacterium iranicum strain SBH312.</title>
        <authorList>
            <person name="Jani J."/>
            <person name="Arifin Mustapha Z."/>
            <person name="Ahmed K."/>
            <person name="Kai Ling C."/>
        </authorList>
    </citation>
    <scope>NUCLEOTIDE SEQUENCE</scope>
    <source>
        <strain evidence="10">SBH312</strain>
    </source>
</reference>
<dbReference type="CDD" id="cd16913">
    <property type="entry name" value="YkuD_like"/>
    <property type="match status" value="1"/>
</dbReference>
<dbReference type="GO" id="GO:0008360">
    <property type="term" value="P:regulation of cell shape"/>
    <property type="evidence" value="ECO:0007669"/>
    <property type="project" value="UniProtKB-UniRule"/>
</dbReference>
<gene>
    <name evidence="11" type="ORF">AWC12_14915</name>
    <name evidence="10" type="ORF">OY187_10700</name>
</gene>
<evidence type="ECO:0000256" key="7">
    <source>
        <dbReference type="PROSITE-ProRule" id="PRU01373"/>
    </source>
</evidence>
<keyword evidence="6 7" id="KW-0961">Cell wall biogenesis/degradation</keyword>
<dbReference type="Proteomes" id="UP000193622">
    <property type="component" value="Unassembled WGS sequence"/>
</dbReference>